<comment type="caution">
    <text evidence="2">The sequence shown here is derived from an EMBL/GenBank/DDBJ whole genome shotgun (WGS) entry which is preliminary data.</text>
</comment>
<keyword evidence="3" id="KW-1185">Reference proteome</keyword>
<reference evidence="2 3" key="1">
    <citation type="journal article" date="2020" name="Nature">
        <title>Six reference-quality genomes reveal evolution of bat adaptations.</title>
        <authorList>
            <person name="Jebb D."/>
            <person name="Huang Z."/>
            <person name="Pippel M."/>
            <person name="Hughes G.M."/>
            <person name="Lavrichenko K."/>
            <person name="Devanna P."/>
            <person name="Winkler S."/>
            <person name="Jermiin L.S."/>
            <person name="Skirmuntt E.C."/>
            <person name="Katzourakis A."/>
            <person name="Burkitt-Gray L."/>
            <person name="Ray D.A."/>
            <person name="Sullivan K.A.M."/>
            <person name="Roscito J.G."/>
            <person name="Kirilenko B.M."/>
            <person name="Davalos L.M."/>
            <person name="Corthals A.P."/>
            <person name="Power M.L."/>
            <person name="Jones G."/>
            <person name="Ransome R.D."/>
            <person name="Dechmann D.K.N."/>
            <person name="Locatelli A.G."/>
            <person name="Puechmaille S.J."/>
            <person name="Fedrigo O."/>
            <person name="Jarvis E.D."/>
            <person name="Hiller M."/>
            <person name="Vernes S.C."/>
            <person name="Myers E.W."/>
            <person name="Teeling E.C."/>
        </authorList>
    </citation>
    <scope>NUCLEOTIDE SEQUENCE [LARGE SCALE GENOMIC DNA]</scope>
    <source>
        <strain evidence="2">MPipKuh1</strain>
        <tissue evidence="2">Flight muscle</tissue>
    </source>
</reference>
<protein>
    <submittedName>
        <fullName evidence="2">Testis expressed 48</fullName>
    </submittedName>
</protein>
<proteinExistence type="predicted"/>
<dbReference type="Proteomes" id="UP000558488">
    <property type="component" value="Unassembled WGS sequence"/>
</dbReference>
<evidence type="ECO:0000313" key="3">
    <source>
        <dbReference type="Proteomes" id="UP000558488"/>
    </source>
</evidence>
<dbReference type="EMBL" id="JACAGB010000012">
    <property type="protein sequence ID" value="KAF6332201.1"/>
    <property type="molecule type" value="Genomic_DNA"/>
</dbReference>
<dbReference type="AlphaFoldDB" id="A0A7J7W4I6"/>
<name>A0A7J7W4I6_PIPKU</name>
<gene>
    <name evidence="2" type="ORF">mPipKuh1_017295</name>
</gene>
<evidence type="ECO:0000256" key="1">
    <source>
        <dbReference type="SAM" id="MobiDB-lite"/>
    </source>
</evidence>
<organism evidence="2 3">
    <name type="scientific">Pipistrellus kuhlii</name>
    <name type="common">Kuhl's pipistrelle</name>
    <dbReference type="NCBI Taxonomy" id="59472"/>
    <lineage>
        <taxon>Eukaryota</taxon>
        <taxon>Metazoa</taxon>
        <taxon>Chordata</taxon>
        <taxon>Craniata</taxon>
        <taxon>Vertebrata</taxon>
        <taxon>Euteleostomi</taxon>
        <taxon>Mammalia</taxon>
        <taxon>Eutheria</taxon>
        <taxon>Laurasiatheria</taxon>
        <taxon>Chiroptera</taxon>
        <taxon>Yangochiroptera</taxon>
        <taxon>Vespertilionidae</taxon>
        <taxon>Pipistrellus</taxon>
    </lineage>
</organism>
<evidence type="ECO:0000313" key="2">
    <source>
        <dbReference type="EMBL" id="KAF6332201.1"/>
    </source>
</evidence>
<feature type="region of interest" description="Disordered" evidence="1">
    <location>
        <begin position="57"/>
        <end position="83"/>
    </location>
</feature>
<feature type="compositionally biased region" description="Polar residues" evidence="1">
    <location>
        <begin position="57"/>
        <end position="68"/>
    </location>
</feature>
<sequence>MACPRKLASKIFCSCCRDIEEISSTDSSIFYQMQDQQSGLQANELVQQNCTSKYTSKTSSLPLRQSMKQSEKDSWTSSSEFDDVPQRSFQKRNVGHYAQTQFPFQSCLIGRR</sequence>
<accession>A0A7J7W4I6</accession>